<name>A0AA36BVT7_OCTVU</name>
<protein>
    <recommendedName>
        <fullName evidence="8">CWH43-like N-terminal domain-containing protein</fullName>
    </recommendedName>
</protein>
<evidence type="ECO:0000256" key="1">
    <source>
        <dbReference type="ARBA" id="ARBA00004127"/>
    </source>
</evidence>
<evidence type="ECO:0000256" key="4">
    <source>
        <dbReference type="ARBA" id="ARBA00022989"/>
    </source>
</evidence>
<dbReference type="GO" id="GO:0012505">
    <property type="term" value="C:endomembrane system"/>
    <property type="evidence" value="ECO:0007669"/>
    <property type="project" value="UniProtKB-SubCell"/>
</dbReference>
<keyword evidence="4 7" id="KW-1133">Transmembrane helix</keyword>
<feature type="transmembrane region" description="Helical" evidence="7">
    <location>
        <begin position="96"/>
        <end position="114"/>
    </location>
</feature>
<dbReference type="EMBL" id="OX597838">
    <property type="protein sequence ID" value="CAI9740687.1"/>
    <property type="molecule type" value="Genomic_DNA"/>
</dbReference>
<dbReference type="AlphaFoldDB" id="A0AA36BVT7"/>
<evidence type="ECO:0000313" key="9">
    <source>
        <dbReference type="EMBL" id="CAI9740687.1"/>
    </source>
</evidence>
<evidence type="ECO:0000259" key="8">
    <source>
        <dbReference type="Pfam" id="PF10277"/>
    </source>
</evidence>
<feature type="transmembrane region" description="Helical" evidence="7">
    <location>
        <begin position="158"/>
        <end position="182"/>
    </location>
</feature>
<reference evidence="9" key="1">
    <citation type="submission" date="2023-08" db="EMBL/GenBank/DDBJ databases">
        <authorList>
            <person name="Alioto T."/>
            <person name="Alioto T."/>
            <person name="Gomez Garrido J."/>
        </authorList>
    </citation>
    <scope>NUCLEOTIDE SEQUENCE</scope>
</reference>
<dbReference type="InterPro" id="IPR050911">
    <property type="entry name" value="DRAM/TMEM150_Autophagy_Mod"/>
</dbReference>
<feature type="transmembrane region" description="Helical" evidence="7">
    <location>
        <begin position="120"/>
        <end position="137"/>
    </location>
</feature>
<gene>
    <name evidence="9" type="ORF">OCTVUL_1B018532</name>
</gene>
<evidence type="ECO:0000256" key="6">
    <source>
        <dbReference type="SAM" id="MobiDB-lite"/>
    </source>
</evidence>
<dbReference type="Proteomes" id="UP001162480">
    <property type="component" value="Chromosome 25"/>
</dbReference>
<organism evidence="9 10">
    <name type="scientific">Octopus vulgaris</name>
    <name type="common">Common octopus</name>
    <dbReference type="NCBI Taxonomy" id="6645"/>
    <lineage>
        <taxon>Eukaryota</taxon>
        <taxon>Metazoa</taxon>
        <taxon>Spiralia</taxon>
        <taxon>Lophotrochozoa</taxon>
        <taxon>Mollusca</taxon>
        <taxon>Cephalopoda</taxon>
        <taxon>Coleoidea</taxon>
        <taxon>Octopodiformes</taxon>
        <taxon>Octopoda</taxon>
        <taxon>Incirrata</taxon>
        <taxon>Octopodidae</taxon>
        <taxon>Octopus</taxon>
    </lineage>
</organism>
<evidence type="ECO:0000256" key="7">
    <source>
        <dbReference type="SAM" id="Phobius"/>
    </source>
</evidence>
<feature type="transmembrane region" description="Helical" evidence="7">
    <location>
        <begin position="56"/>
        <end position="76"/>
    </location>
</feature>
<feature type="region of interest" description="Disordered" evidence="6">
    <location>
        <begin position="273"/>
        <end position="353"/>
    </location>
</feature>
<dbReference type="PANTHER" id="PTHR21324">
    <property type="entry name" value="FASTING-INDUCIBLE INTEGRAL MEMBRANE PROTEIN TM6P1-RELATED"/>
    <property type="match status" value="1"/>
</dbReference>
<evidence type="ECO:0000256" key="3">
    <source>
        <dbReference type="ARBA" id="ARBA00022692"/>
    </source>
</evidence>
<proteinExistence type="inferred from homology"/>
<feature type="transmembrane region" description="Helical" evidence="7">
    <location>
        <begin position="12"/>
        <end position="36"/>
    </location>
</feature>
<dbReference type="Pfam" id="PF10277">
    <property type="entry name" value="Frag1"/>
    <property type="match status" value="1"/>
</dbReference>
<keyword evidence="3 7" id="KW-0812">Transmembrane</keyword>
<accession>A0AA36BVT7</accession>
<feature type="transmembrane region" description="Helical" evidence="7">
    <location>
        <begin position="202"/>
        <end position="222"/>
    </location>
</feature>
<dbReference type="PANTHER" id="PTHR21324:SF2">
    <property type="entry name" value="EG:22E5.9 PROTEIN"/>
    <property type="match status" value="1"/>
</dbReference>
<feature type="domain" description="CWH43-like N-terminal" evidence="8">
    <location>
        <begin position="10"/>
        <end position="231"/>
    </location>
</feature>
<comment type="similarity">
    <text evidence="2">Belongs to the DRAM/TMEM150 family.</text>
</comment>
<feature type="compositionally biased region" description="Polar residues" evidence="6">
    <location>
        <begin position="273"/>
        <end position="321"/>
    </location>
</feature>
<evidence type="ECO:0000256" key="5">
    <source>
        <dbReference type="ARBA" id="ARBA00023136"/>
    </source>
</evidence>
<evidence type="ECO:0000256" key="2">
    <source>
        <dbReference type="ARBA" id="ARBA00006565"/>
    </source>
</evidence>
<evidence type="ECO:0000313" key="10">
    <source>
        <dbReference type="Proteomes" id="UP001162480"/>
    </source>
</evidence>
<dbReference type="InterPro" id="IPR019402">
    <property type="entry name" value="CWH43_N"/>
</dbReference>
<keyword evidence="10" id="KW-1185">Reference proteome</keyword>
<comment type="subcellular location">
    <subcellularLocation>
        <location evidence="1">Endomembrane system</location>
        <topology evidence="1">Multi-pass membrane protein</topology>
    </subcellularLocation>
</comment>
<keyword evidence="5 7" id="KW-0472">Membrane</keyword>
<feature type="compositionally biased region" description="Polar residues" evidence="6">
    <location>
        <begin position="329"/>
        <end position="353"/>
    </location>
</feature>
<sequence>MKMCFLLGLEMLPISLVVVTFLTFITTYVISVSNGHVTPYLPYISDTGAKSPESCIFGQLLTFSTIIALFTLYIRFKLIQSLVNVDNSRIHVVNKVSFGLGIIAALGMSLVGNFQESNVLVVHVIGAFMVFGIGSVYEIFQTIMSYMMYPMYNGKKIIIIRMVLSIFSVFFFIMTFIGAGLAGKEYKGNPLAWRPEDEGFSYHILSTSSEWLLSVSFLAYFLTFIHDFQKIKINVVGVMRHFFVRADLDSFIEMSKSPLQNVPSTPLLVTQNNCNSPSAVVPQSRSSNIDPWRSPETSTSYGNIRTPVQSQEILAPNSQTPSRKKNKSEATVVSLESSTSDQQVPGTPVQSSKTTLQVQASNRQKVHQRRCAAAKNQELSEDSLLAEVPDIPSFNLFGGEEIFI</sequence>